<gene>
    <name evidence="1" type="ORF">ACFSAH_07525</name>
</gene>
<evidence type="ECO:0000313" key="2">
    <source>
        <dbReference type="Proteomes" id="UP001597118"/>
    </source>
</evidence>
<dbReference type="EMBL" id="JBHUDG010000006">
    <property type="protein sequence ID" value="MFD1629719.1"/>
    <property type="molecule type" value="Genomic_DNA"/>
</dbReference>
<reference evidence="2" key="1">
    <citation type="journal article" date="2019" name="Int. J. Syst. Evol. Microbiol.">
        <title>The Global Catalogue of Microorganisms (GCM) 10K type strain sequencing project: providing services to taxonomists for standard genome sequencing and annotation.</title>
        <authorList>
            <consortium name="The Broad Institute Genomics Platform"/>
            <consortium name="The Broad Institute Genome Sequencing Center for Infectious Disease"/>
            <person name="Wu L."/>
            <person name="Ma J."/>
        </authorList>
    </citation>
    <scope>NUCLEOTIDE SEQUENCE [LARGE SCALE GENOMIC DNA]</scope>
    <source>
        <strain evidence="2">CCUG 53762</strain>
    </source>
</reference>
<accession>A0ABW4ICK5</accession>
<evidence type="ECO:0000313" key="1">
    <source>
        <dbReference type="EMBL" id="MFD1629719.1"/>
    </source>
</evidence>
<dbReference type="Pfam" id="PF14539">
    <property type="entry name" value="DUF4442"/>
    <property type="match status" value="1"/>
</dbReference>
<name>A0ABW4ICK5_9SPHI</name>
<dbReference type="Gene3D" id="3.10.129.10">
    <property type="entry name" value="Hotdog Thioesterase"/>
    <property type="match status" value="1"/>
</dbReference>
<dbReference type="Proteomes" id="UP001597118">
    <property type="component" value="Unassembled WGS sequence"/>
</dbReference>
<dbReference type="RefSeq" id="WP_379662100.1">
    <property type="nucleotide sequence ID" value="NZ_JBHUDG010000006.1"/>
</dbReference>
<protein>
    <submittedName>
        <fullName evidence="1">DUF4442 domain-containing protein</fullName>
    </submittedName>
</protein>
<keyword evidence="2" id="KW-1185">Reference proteome</keyword>
<sequence>MKVNASTLKWALRMYPPLFFQRIWVQRFAPDFTSVDVKINKSVLNKNYNGTIFGGTIFCGGDPFYAILFDQIFKRKGYNTIAWLKSAHIQYIKPGTTTLFFRIQLTDDDIKEAQEQLDTVGKFVKTFPIEIKNKYGEICAVVKNEIYVRNTDRKN</sequence>
<proteinExistence type="predicted"/>
<organism evidence="1 2">
    <name type="scientific">Pseudopedobacter beijingensis</name>
    <dbReference type="NCBI Taxonomy" id="1207056"/>
    <lineage>
        <taxon>Bacteria</taxon>
        <taxon>Pseudomonadati</taxon>
        <taxon>Bacteroidota</taxon>
        <taxon>Sphingobacteriia</taxon>
        <taxon>Sphingobacteriales</taxon>
        <taxon>Sphingobacteriaceae</taxon>
        <taxon>Pseudopedobacter</taxon>
    </lineage>
</organism>
<dbReference type="InterPro" id="IPR027961">
    <property type="entry name" value="DUF4442"/>
</dbReference>
<dbReference type="SUPFAM" id="SSF54637">
    <property type="entry name" value="Thioesterase/thiol ester dehydrase-isomerase"/>
    <property type="match status" value="1"/>
</dbReference>
<comment type="caution">
    <text evidence="1">The sequence shown here is derived from an EMBL/GenBank/DDBJ whole genome shotgun (WGS) entry which is preliminary data.</text>
</comment>
<dbReference type="InterPro" id="IPR029069">
    <property type="entry name" value="HotDog_dom_sf"/>
</dbReference>